<dbReference type="GO" id="GO:0000963">
    <property type="term" value="P:mitochondrial RNA processing"/>
    <property type="evidence" value="ECO:0007669"/>
    <property type="project" value="Ensembl"/>
</dbReference>
<dbReference type="AlphaFoldDB" id="A0A670IRV4"/>
<name>A0A670IRV4_PODMU</name>
<feature type="compositionally biased region" description="Polar residues" evidence="1">
    <location>
        <begin position="679"/>
        <end position="702"/>
    </location>
</feature>
<keyword evidence="5" id="KW-1185">Reference proteome</keyword>
<gene>
    <name evidence="4" type="primary">FASTKD5</name>
</gene>
<dbReference type="InterPro" id="IPR050870">
    <property type="entry name" value="FAST_kinase"/>
</dbReference>
<feature type="domain" description="FAST kinase leucine-rich" evidence="2">
    <location>
        <begin position="481"/>
        <end position="551"/>
    </location>
</feature>
<reference evidence="4" key="2">
    <citation type="submission" date="2025-08" db="UniProtKB">
        <authorList>
            <consortium name="Ensembl"/>
        </authorList>
    </citation>
    <scope>IDENTIFICATION</scope>
</reference>
<dbReference type="Ensembl" id="ENSPMRT00000015755.1">
    <property type="protein sequence ID" value="ENSPMRP00000014750.1"/>
    <property type="gene ID" value="ENSPMRG00000009843.1"/>
</dbReference>
<evidence type="ECO:0000313" key="4">
    <source>
        <dbReference type="Ensembl" id="ENSPMRP00000014750.1"/>
    </source>
</evidence>
<reference evidence="4" key="3">
    <citation type="submission" date="2025-09" db="UniProtKB">
        <authorList>
            <consortium name="Ensembl"/>
        </authorList>
    </citation>
    <scope>IDENTIFICATION</scope>
</reference>
<feature type="region of interest" description="Disordered" evidence="1">
    <location>
        <begin position="679"/>
        <end position="716"/>
    </location>
</feature>
<reference evidence="4 5" key="1">
    <citation type="journal article" date="2019" name="Proc. Natl. Acad. Sci. U.S.A.">
        <title>Regulatory changes in pterin and carotenoid genes underlie balanced color polymorphisms in the wall lizard.</title>
        <authorList>
            <person name="Andrade P."/>
            <person name="Pinho C."/>
            <person name="Perez I de Lanuza G."/>
            <person name="Afonso S."/>
            <person name="Brejcha J."/>
            <person name="Rubin C.J."/>
            <person name="Wallerman O."/>
            <person name="Pereira P."/>
            <person name="Sabatino S.J."/>
            <person name="Bellati A."/>
            <person name="Pellitteri-Rosa D."/>
            <person name="Bosakova Z."/>
            <person name="Bunikis I."/>
            <person name="Carretero M.A."/>
            <person name="Feiner N."/>
            <person name="Marsik P."/>
            <person name="Pauperio F."/>
            <person name="Salvi D."/>
            <person name="Soler L."/>
            <person name="While G.M."/>
            <person name="Uller T."/>
            <person name="Font E."/>
            <person name="Andersson L."/>
            <person name="Carneiro M."/>
        </authorList>
    </citation>
    <scope>NUCLEOTIDE SEQUENCE</scope>
</reference>
<evidence type="ECO:0000313" key="5">
    <source>
        <dbReference type="Proteomes" id="UP000472272"/>
    </source>
</evidence>
<dbReference type="GO" id="GO:0019843">
    <property type="term" value="F:rRNA binding"/>
    <property type="evidence" value="ECO:0007669"/>
    <property type="project" value="Ensembl"/>
</dbReference>
<dbReference type="PANTHER" id="PTHR21228:SF70">
    <property type="entry name" value="FAST KINASE DOMAIN-CONTAINING PROTEIN 5, MITOCHONDRIAL"/>
    <property type="match status" value="1"/>
</dbReference>
<dbReference type="GO" id="GO:0042645">
    <property type="term" value="C:mitochondrial nucleoid"/>
    <property type="evidence" value="ECO:0007669"/>
    <property type="project" value="Ensembl"/>
</dbReference>
<dbReference type="InterPro" id="IPR013579">
    <property type="entry name" value="FAST_2"/>
</dbReference>
<dbReference type="Pfam" id="PF06743">
    <property type="entry name" value="FAST_1"/>
    <property type="match status" value="1"/>
</dbReference>
<dbReference type="GeneTree" id="ENSGT01030000234607"/>
<organism evidence="4 5">
    <name type="scientific">Podarcis muralis</name>
    <name type="common">Wall lizard</name>
    <name type="synonym">Lacerta muralis</name>
    <dbReference type="NCBI Taxonomy" id="64176"/>
    <lineage>
        <taxon>Eukaryota</taxon>
        <taxon>Metazoa</taxon>
        <taxon>Chordata</taxon>
        <taxon>Craniata</taxon>
        <taxon>Vertebrata</taxon>
        <taxon>Euteleostomi</taxon>
        <taxon>Lepidosauria</taxon>
        <taxon>Squamata</taxon>
        <taxon>Bifurcata</taxon>
        <taxon>Unidentata</taxon>
        <taxon>Episquamata</taxon>
        <taxon>Laterata</taxon>
        <taxon>Lacertibaenia</taxon>
        <taxon>Lacertidae</taxon>
        <taxon>Podarcis</taxon>
    </lineage>
</organism>
<dbReference type="GO" id="GO:0035770">
    <property type="term" value="C:ribonucleoprotein granule"/>
    <property type="evidence" value="ECO:0007669"/>
    <property type="project" value="Ensembl"/>
</dbReference>
<evidence type="ECO:0000256" key="1">
    <source>
        <dbReference type="SAM" id="MobiDB-lite"/>
    </source>
</evidence>
<evidence type="ECO:0000259" key="2">
    <source>
        <dbReference type="Pfam" id="PF06743"/>
    </source>
</evidence>
<feature type="domain" description="FAST kinase-like protein subdomain 2" evidence="3">
    <location>
        <begin position="562"/>
        <end position="652"/>
    </location>
</feature>
<dbReference type="PANTHER" id="PTHR21228">
    <property type="entry name" value="FAST LEU-RICH DOMAIN-CONTAINING"/>
    <property type="match status" value="1"/>
</dbReference>
<accession>A0A670IRV4</accession>
<dbReference type="Pfam" id="PF08368">
    <property type="entry name" value="FAST_2"/>
    <property type="match status" value="1"/>
</dbReference>
<proteinExistence type="predicted"/>
<dbReference type="GO" id="GO:0044528">
    <property type="term" value="P:regulation of mitochondrial mRNA stability"/>
    <property type="evidence" value="ECO:0007669"/>
    <property type="project" value="InterPro"/>
</dbReference>
<feature type="region of interest" description="Disordered" evidence="1">
    <location>
        <begin position="129"/>
        <end position="149"/>
    </location>
</feature>
<dbReference type="Proteomes" id="UP000472272">
    <property type="component" value="Chromosome 9"/>
</dbReference>
<sequence length="780" mass="87778">MATRIICRRFAGQPCRAAAFSTTSKAGGKTVFFRKAEEGGQPTKEAGEGSKPATMLRLWKPAEYRVSFNPSAYPGTKAISHEEASRSLEEGPLESDCPRISAKPLQNACNVTCSRKLSSTQNTLLDLEGNHTRPIRPSLEQPTKLDPVKDNGEAADVEAYDPKEDIRLFQKQRPEYRSLCYNRDEFPQPISVEERDRILQKISVLKSSLKPRAIAEYFFKLSCLPVEQQVSMKSNPRFSVLCRYGIEKVQLFNISELMIVLEAFVCIAIPPSHSMLNVYEAECCRQVWDMTLDQQLMVADLWRCLGRSVPQYLESMLSCVNVRWKELSLPHLVQLVYIIGEGRKAPEELMKKLDFLVLKHLDSLNLEEVGAICLGFFKSHNSLSEHTMRKIGDKVSARMSDMSSFALVNVLKMYRYTHVIHLDFMNQLGNVVPPMIPTIGIQGVMHITLACSALHYLDERMMNAVAASLPSRVSYCRSKDIAKFLWSFGCLNYEPPNAEELYASLEEEMRAKMHEIQKFPEHFLTFLLALAFAERFPNDLIDYALGPEFAELISKSKFDLSKDLFTLDGTVEIECPSYTGHRLEPRLRQEVAEMLWNVAKKDILTKPESTEALSLLGEMLGGPQYVKSHMLLPHTRSVDLEIRFDSDRKPLPFNSQAVVKLELNESGVSLTDDLMSQLLNSRPSSQSPVNNTESKIETSTPSRAAALPQDPPPPTWDHFTFSDGVPLTGAILNALTKPKASSCEAPAPRSNELQGQDVKLAVQSQVEDWGAGLHLEPQRW</sequence>
<evidence type="ECO:0000259" key="3">
    <source>
        <dbReference type="Pfam" id="PF08368"/>
    </source>
</evidence>
<protein>
    <submittedName>
        <fullName evidence="4">FAST kinase domains 5</fullName>
    </submittedName>
</protein>
<dbReference type="InterPro" id="IPR010622">
    <property type="entry name" value="FAST_Leu-rich"/>
</dbReference>